<dbReference type="EMBL" id="MFJM01000007">
    <property type="protein sequence ID" value="OGG19036.1"/>
    <property type="molecule type" value="Genomic_DNA"/>
</dbReference>
<dbReference type="AlphaFoldDB" id="A0A1F6A2X7"/>
<dbReference type="Proteomes" id="UP000176253">
    <property type="component" value="Unassembled WGS sequence"/>
</dbReference>
<reference evidence="1 2" key="1">
    <citation type="journal article" date="2016" name="Nat. Commun.">
        <title>Thousands of microbial genomes shed light on interconnected biogeochemical processes in an aquifer system.</title>
        <authorList>
            <person name="Anantharaman K."/>
            <person name="Brown C.T."/>
            <person name="Hug L.A."/>
            <person name="Sharon I."/>
            <person name="Castelle C.J."/>
            <person name="Probst A.J."/>
            <person name="Thomas B.C."/>
            <person name="Singh A."/>
            <person name="Wilkins M.J."/>
            <person name="Karaoz U."/>
            <person name="Brodie E.L."/>
            <person name="Williams K.H."/>
            <person name="Hubbard S.S."/>
            <person name="Banfield J.F."/>
        </authorList>
    </citation>
    <scope>NUCLEOTIDE SEQUENCE [LARGE SCALE GENOMIC DNA]</scope>
</reference>
<comment type="caution">
    <text evidence="1">The sequence shown here is derived from an EMBL/GenBank/DDBJ whole genome shotgun (WGS) entry which is preliminary data.</text>
</comment>
<evidence type="ECO:0000313" key="1">
    <source>
        <dbReference type="EMBL" id="OGG19036.1"/>
    </source>
</evidence>
<sequence length="62" mass="7186">MIVNLEDRFYKVFSNLPLGVREETILVINDDPITWKVAKLEIDNKTPLSKQILEKLAALKFI</sequence>
<name>A0A1F6A2X7_9BACT</name>
<accession>A0A1F6A2X7</accession>
<proteinExistence type="predicted"/>
<evidence type="ECO:0000313" key="2">
    <source>
        <dbReference type="Proteomes" id="UP000176253"/>
    </source>
</evidence>
<gene>
    <name evidence="1" type="ORF">A3D78_06740</name>
</gene>
<protein>
    <submittedName>
        <fullName evidence="1">Uncharacterized protein</fullName>
    </submittedName>
</protein>
<dbReference type="STRING" id="1798383.A3D78_06740"/>
<organism evidence="1 2">
    <name type="scientific">Candidatus Gottesmanbacteria bacterium RIFCSPHIGHO2_02_FULL_39_14</name>
    <dbReference type="NCBI Taxonomy" id="1798383"/>
    <lineage>
        <taxon>Bacteria</taxon>
        <taxon>Candidatus Gottesmaniibacteriota</taxon>
    </lineage>
</organism>